<dbReference type="InterPro" id="IPR028098">
    <property type="entry name" value="Glyco_trans_4-like_N"/>
</dbReference>
<dbReference type="Proteomes" id="UP000324853">
    <property type="component" value="Unassembled WGS sequence"/>
</dbReference>
<proteinExistence type="predicted"/>
<keyword evidence="4" id="KW-0808">Transferase</keyword>
<dbReference type="CDD" id="cd03801">
    <property type="entry name" value="GT4_PimA-like"/>
    <property type="match status" value="1"/>
</dbReference>
<feature type="domain" description="Glycosyltransferase subfamily 4-like N-terminal" evidence="3">
    <location>
        <begin position="73"/>
        <end position="232"/>
    </location>
</feature>
<dbReference type="EMBL" id="VSSR01000133">
    <property type="protein sequence ID" value="TYL70466.1"/>
    <property type="molecule type" value="Genomic_DNA"/>
</dbReference>
<dbReference type="OrthoDB" id="9790710at2"/>
<sequence length="429" mass="46810">MGSQAPRAKRRTSPPASPIPGLACRSCHSSSLPSSIPLFYVYHIFDRISPNSMSDRHWSGRMRVVHIMADGNPGGGPVVVETLCAGMAARGVETAVITQTGSYFFDRANAKGWTTFGLDFSRRKNVIRISREISKFLEQEAPDVIHAHGARSALPVSLLPRSKRPALAYTIHGFHFDRKGTGSRQFFKLMEKLCISRADRIILVGKADEAFAHKEGLVDDPQRWSQVYNGVELPPGCTISPQPEFDIVFVGRLHPQKNPLALPAILAAMKRPHATMLIVGGGELEASVRESCKSLGVESQITMAGTRSRTDALELMSRARIFVLPSLWEGVPVSVVEAMKMGVPVVASRIAGNQELIHHGETGLLADPLVPAEFAEHISSLLDSPQLAQSLAARAASFASTAFTIESQVTAHLRIYENAISESRLRRPR</sequence>
<reference evidence="4 5" key="1">
    <citation type="submission" date="2019-08" db="EMBL/GenBank/DDBJ databases">
        <title>Bradyrhizobium hipponensis sp. nov., a rhizobium isolated from a Lupinus angustifolius root nodule in Tunisia.</title>
        <authorList>
            <person name="Off K."/>
            <person name="Rejili M."/>
            <person name="Mars M."/>
            <person name="Brachmann A."/>
            <person name="Marin M."/>
        </authorList>
    </citation>
    <scope>NUCLEOTIDE SEQUENCE [LARGE SCALE GENOMIC DNA]</scope>
    <source>
        <strain evidence="4 5">CTAW11</strain>
    </source>
</reference>
<dbReference type="Gene3D" id="3.40.50.2000">
    <property type="entry name" value="Glycogen Phosphorylase B"/>
    <property type="match status" value="2"/>
</dbReference>
<protein>
    <submittedName>
        <fullName evidence="4">Glycosyltransferase family 4 protein</fullName>
    </submittedName>
</protein>
<comment type="caution">
    <text evidence="4">The sequence shown here is derived from an EMBL/GenBank/DDBJ whole genome shotgun (WGS) entry which is preliminary data.</text>
</comment>
<feature type="domain" description="Glycosyl transferase family 1" evidence="2">
    <location>
        <begin position="242"/>
        <end position="395"/>
    </location>
</feature>
<evidence type="ECO:0000256" key="1">
    <source>
        <dbReference type="SAM" id="MobiDB-lite"/>
    </source>
</evidence>
<dbReference type="InterPro" id="IPR001296">
    <property type="entry name" value="Glyco_trans_1"/>
</dbReference>
<feature type="region of interest" description="Disordered" evidence="1">
    <location>
        <begin position="1"/>
        <end position="20"/>
    </location>
</feature>
<accession>A0A5S4VYE2</accession>
<name>A0A5S4VYE2_9BRAD</name>
<gene>
    <name evidence="4" type="ORF">FXB38_41530</name>
</gene>
<dbReference type="GO" id="GO:0016757">
    <property type="term" value="F:glycosyltransferase activity"/>
    <property type="evidence" value="ECO:0007669"/>
    <property type="project" value="InterPro"/>
</dbReference>
<dbReference type="PANTHER" id="PTHR12526">
    <property type="entry name" value="GLYCOSYLTRANSFERASE"/>
    <property type="match status" value="1"/>
</dbReference>
<dbReference type="Pfam" id="PF13439">
    <property type="entry name" value="Glyco_transf_4"/>
    <property type="match status" value="1"/>
</dbReference>
<dbReference type="Pfam" id="PF00534">
    <property type="entry name" value="Glycos_transf_1"/>
    <property type="match status" value="1"/>
</dbReference>
<evidence type="ECO:0000313" key="5">
    <source>
        <dbReference type="Proteomes" id="UP000324853"/>
    </source>
</evidence>
<evidence type="ECO:0000259" key="2">
    <source>
        <dbReference type="Pfam" id="PF00534"/>
    </source>
</evidence>
<dbReference type="SUPFAM" id="SSF53756">
    <property type="entry name" value="UDP-Glycosyltransferase/glycogen phosphorylase"/>
    <property type="match status" value="1"/>
</dbReference>
<organism evidence="4 5">
    <name type="scientific">Bradyrhizobium cytisi</name>
    <dbReference type="NCBI Taxonomy" id="515489"/>
    <lineage>
        <taxon>Bacteria</taxon>
        <taxon>Pseudomonadati</taxon>
        <taxon>Pseudomonadota</taxon>
        <taxon>Alphaproteobacteria</taxon>
        <taxon>Hyphomicrobiales</taxon>
        <taxon>Nitrobacteraceae</taxon>
        <taxon>Bradyrhizobium</taxon>
    </lineage>
</organism>
<keyword evidence="5" id="KW-1185">Reference proteome</keyword>
<evidence type="ECO:0000313" key="4">
    <source>
        <dbReference type="EMBL" id="TYL70466.1"/>
    </source>
</evidence>
<dbReference type="AlphaFoldDB" id="A0A5S4VYE2"/>
<evidence type="ECO:0000259" key="3">
    <source>
        <dbReference type="Pfam" id="PF13439"/>
    </source>
</evidence>